<dbReference type="EMBL" id="JAMZIH010005943">
    <property type="protein sequence ID" value="KAJ1674465.1"/>
    <property type="molecule type" value="Genomic_DNA"/>
</dbReference>
<protein>
    <submittedName>
        <fullName evidence="1">Proteasome-interacting protein cic1</fullName>
    </submittedName>
</protein>
<evidence type="ECO:0000313" key="2">
    <source>
        <dbReference type="Proteomes" id="UP001145114"/>
    </source>
</evidence>
<proteinExistence type="predicted"/>
<evidence type="ECO:0000313" key="1">
    <source>
        <dbReference type="EMBL" id="KAJ1674465.1"/>
    </source>
</evidence>
<comment type="caution">
    <text evidence="1">The sequence shown here is derived from an EMBL/GenBank/DDBJ whole genome shotgun (WGS) entry which is preliminary data.</text>
</comment>
<feature type="non-terminal residue" evidence="1">
    <location>
        <position position="1"/>
    </location>
</feature>
<name>A0ACC1HCZ4_9FUNG</name>
<sequence>PLRHPIYEKETTDVCLLTKDPASIYQERVASNSLGFIKNVIGVSELQTKYKAFEKKRQLLTQYDLFVADERIMNLLPKLVGAKFFMKKKQPSLVDLTKTDIKKELEKALHSTYMIVPAGTCISIRIGRTSFSDKALAENIEYATGQVVRRLPRKWNNVQSISIKTPNSVALPIYNSLPDPSGMIDVNGIAKVGKPVGEEEEEVSTEQAVMERVQKAKTQDKVQKKGRQQREAGKKMATKNKKKAVSNKKAK</sequence>
<dbReference type="Proteomes" id="UP001145114">
    <property type="component" value="Unassembled WGS sequence"/>
</dbReference>
<organism evidence="1 2">
    <name type="scientific">Spiromyces aspiralis</name>
    <dbReference type="NCBI Taxonomy" id="68401"/>
    <lineage>
        <taxon>Eukaryota</taxon>
        <taxon>Fungi</taxon>
        <taxon>Fungi incertae sedis</taxon>
        <taxon>Zoopagomycota</taxon>
        <taxon>Kickxellomycotina</taxon>
        <taxon>Kickxellomycetes</taxon>
        <taxon>Kickxellales</taxon>
        <taxon>Kickxellaceae</taxon>
        <taxon>Spiromyces</taxon>
    </lineage>
</organism>
<gene>
    <name evidence="1" type="primary">CIC1</name>
    <name evidence="1" type="ORF">EV182_003223</name>
</gene>
<reference evidence="1" key="1">
    <citation type="submission" date="2022-06" db="EMBL/GenBank/DDBJ databases">
        <title>Phylogenomic reconstructions and comparative analyses of Kickxellomycotina fungi.</title>
        <authorList>
            <person name="Reynolds N.K."/>
            <person name="Stajich J.E."/>
            <person name="Barry K."/>
            <person name="Grigoriev I.V."/>
            <person name="Crous P."/>
            <person name="Smith M.E."/>
        </authorList>
    </citation>
    <scope>NUCLEOTIDE SEQUENCE</scope>
    <source>
        <strain evidence="1">RSA 2271</strain>
    </source>
</reference>
<keyword evidence="2" id="KW-1185">Reference proteome</keyword>
<keyword evidence="1" id="KW-0647">Proteasome</keyword>
<accession>A0ACC1HCZ4</accession>